<gene>
    <name evidence="2" type="ORF">HPULCUR_000411</name>
</gene>
<keyword evidence="3" id="KW-1185">Reference proteome</keyword>
<comment type="subunit">
    <text evidence="1">Component of the nuclear pore complex (NPC).</text>
</comment>
<protein>
    <recommendedName>
        <fullName evidence="1">Nuclear pore complex protein Nup85</fullName>
    </recommendedName>
</protein>
<evidence type="ECO:0000256" key="1">
    <source>
        <dbReference type="RuleBase" id="RU365073"/>
    </source>
</evidence>
<keyword evidence="1" id="KW-0906">Nuclear pore complex</keyword>
<keyword evidence="1" id="KW-0653">Protein transport</keyword>
<dbReference type="Pfam" id="PF07575">
    <property type="entry name" value="Nucleopor_Nup85"/>
    <property type="match status" value="1"/>
</dbReference>
<comment type="similarity">
    <text evidence="1">Belongs to the nucleoporin Nup85 family.</text>
</comment>
<organism evidence="2 3">
    <name type="scientific">Helicostylum pulchrum</name>
    <dbReference type="NCBI Taxonomy" id="562976"/>
    <lineage>
        <taxon>Eukaryota</taxon>
        <taxon>Fungi</taxon>
        <taxon>Fungi incertae sedis</taxon>
        <taxon>Mucoromycota</taxon>
        <taxon>Mucoromycotina</taxon>
        <taxon>Mucoromycetes</taxon>
        <taxon>Mucorales</taxon>
        <taxon>Mucorineae</taxon>
        <taxon>Mucoraceae</taxon>
        <taxon>Helicostylum</taxon>
    </lineage>
</organism>
<sequence length="150" mass="17923">MKALRSTNLFVLFSPSQKDLGKYADQYLNVLKQQTRLVEQYHGPVAMEERKKCLELERVWMLCQILYFPGADQEDISIRLMNWYNKCHKSYLHEFDRQSIYYSQSTFDHADFWPYTTRLILLGQLKSVSTLMKHVLSDHRFKPHKALKDT</sequence>
<comment type="caution">
    <text evidence="2">The sequence shown here is derived from an EMBL/GenBank/DDBJ whole genome shotgun (WGS) entry which is preliminary data.</text>
</comment>
<comment type="function">
    <text evidence="1">Functions as a component of the nuclear pore complex (NPC).</text>
</comment>
<evidence type="ECO:0000313" key="2">
    <source>
        <dbReference type="EMBL" id="GAA5795060.1"/>
    </source>
</evidence>
<keyword evidence="1" id="KW-0509">mRNA transport</keyword>
<keyword evidence="1" id="KW-0813">Transport</keyword>
<keyword evidence="1" id="KW-0811">Translocation</keyword>
<name>A0ABP9XJT7_9FUNG</name>
<dbReference type="Proteomes" id="UP001476247">
    <property type="component" value="Unassembled WGS sequence"/>
</dbReference>
<dbReference type="InterPro" id="IPR011502">
    <property type="entry name" value="Nucleoporin_Nup85"/>
</dbReference>
<proteinExistence type="inferred from homology"/>
<dbReference type="EMBL" id="BAABUJ010000004">
    <property type="protein sequence ID" value="GAA5795060.1"/>
    <property type="molecule type" value="Genomic_DNA"/>
</dbReference>
<keyword evidence="1" id="KW-0539">Nucleus</keyword>
<accession>A0ABP9XJT7</accession>
<evidence type="ECO:0000313" key="3">
    <source>
        <dbReference type="Proteomes" id="UP001476247"/>
    </source>
</evidence>
<comment type="subcellular location">
    <subcellularLocation>
        <location evidence="1">Nucleus</location>
        <location evidence="1">Nuclear pore complex</location>
    </subcellularLocation>
</comment>
<reference evidence="2 3" key="1">
    <citation type="submission" date="2024-04" db="EMBL/GenBank/DDBJ databases">
        <title>genome sequences of Mucor flavus KT1a and Helicostylum pulchrum KT1b strains isolation_sourced from the surface of a dry-aged beef.</title>
        <authorList>
            <person name="Toyotome T."/>
            <person name="Hosono M."/>
            <person name="Torimaru M."/>
            <person name="Fukuda K."/>
            <person name="Mikami N."/>
        </authorList>
    </citation>
    <scope>NUCLEOTIDE SEQUENCE [LARGE SCALE GENOMIC DNA]</scope>
    <source>
        <strain evidence="2 3">KT1b</strain>
    </source>
</reference>
<keyword evidence="1" id="KW-0472">Membrane</keyword>